<sequence length="118" mass="13692">MKLLINRVVLRKVNTSYVGPHRVTVCRQVFFSPRFGWEKFRKKSAWDSVAFLQSTHCLVFSDKTLQTTAVDVSNRRFALRRAVKLSPTFCSDFLGRKMNLLRQQSSLTQHHSLLAYVS</sequence>
<proteinExistence type="predicted"/>
<dbReference type="AlphaFoldDB" id="A0AAE8ZUV3"/>
<gene>
    <name evidence="1" type="ORF">L3Y34_012685</name>
</gene>
<accession>A0AAE8ZUV3</accession>
<reference evidence="1 2" key="1">
    <citation type="submission" date="2022-05" db="EMBL/GenBank/DDBJ databases">
        <title>Chromosome-level reference genomes for two strains of Caenorhabditis briggsae: an improved platform for comparative genomics.</title>
        <authorList>
            <person name="Stevens L."/>
            <person name="Andersen E.C."/>
        </authorList>
    </citation>
    <scope>NUCLEOTIDE SEQUENCE [LARGE SCALE GENOMIC DNA]</scope>
    <source>
        <strain evidence="1">QX1410_ONT</strain>
        <tissue evidence="1">Whole-organism</tissue>
    </source>
</reference>
<dbReference type="Proteomes" id="UP000827892">
    <property type="component" value="Chromosome X"/>
</dbReference>
<protein>
    <submittedName>
        <fullName evidence="1">Uncharacterized protein</fullName>
    </submittedName>
</protein>
<organism evidence="1 2">
    <name type="scientific">Caenorhabditis briggsae</name>
    <dbReference type="NCBI Taxonomy" id="6238"/>
    <lineage>
        <taxon>Eukaryota</taxon>
        <taxon>Metazoa</taxon>
        <taxon>Ecdysozoa</taxon>
        <taxon>Nematoda</taxon>
        <taxon>Chromadorea</taxon>
        <taxon>Rhabditida</taxon>
        <taxon>Rhabditina</taxon>
        <taxon>Rhabditomorpha</taxon>
        <taxon>Rhabditoidea</taxon>
        <taxon>Rhabditidae</taxon>
        <taxon>Peloderinae</taxon>
        <taxon>Caenorhabditis</taxon>
    </lineage>
</organism>
<dbReference type="EMBL" id="CP090896">
    <property type="protein sequence ID" value="ULT83617.1"/>
    <property type="molecule type" value="Genomic_DNA"/>
</dbReference>
<evidence type="ECO:0000313" key="1">
    <source>
        <dbReference type="EMBL" id="ULT83617.1"/>
    </source>
</evidence>
<evidence type="ECO:0000313" key="2">
    <source>
        <dbReference type="Proteomes" id="UP000827892"/>
    </source>
</evidence>
<name>A0AAE8ZUV3_CAEBR</name>